<comment type="caution">
    <text evidence="1">The sequence shown here is derived from an EMBL/GenBank/DDBJ whole genome shotgun (WGS) entry which is preliminary data.</text>
</comment>
<keyword evidence="2" id="KW-1185">Reference proteome</keyword>
<dbReference type="EMBL" id="JABEZV010000002">
    <property type="protein sequence ID" value="MBA0706190.1"/>
    <property type="molecule type" value="Genomic_DNA"/>
</dbReference>
<protein>
    <submittedName>
        <fullName evidence="1">Uncharacterized protein</fullName>
    </submittedName>
</protein>
<proteinExistence type="predicted"/>
<organism evidence="1 2">
    <name type="scientific">Gossypium laxum</name>
    <dbReference type="NCBI Taxonomy" id="34288"/>
    <lineage>
        <taxon>Eukaryota</taxon>
        <taxon>Viridiplantae</taxon>
        <taxon>Streptophyta</taxon>
        <taxon>Embryophyta</taxon>
        <taxon>Tracheophyta</taxon>
        <taxon>Spermatophyta</taxon>
        <taxon>Magnoliopsida</taxon>
        <taxon>eudicotyledons</taxon>
        <taxon>Gunneridae</taxon>
        <taxon>Pentapetalae</taxon>
        <taxon>rosids</taxon>
        <taxon>malvids</taxon>
        <taxon>Malvales</taxon>
        <taxon>Malvaceae</taxon>
        <taxon>Malvoideae</taxon>
        <taxon>Gossypium</taxon>
    </lineage>
</organism>
<dbReference type="Proteomes" id="UP000593574">
    <property type="component" value="Unassembled WGS sequence"/>
</dbReference>
<evidence type="ECO:0000313" key="2">
    <source>
        <dbReference type="Proteomes" id="UP000593574"/>
    </source>
</evidence>
<accession>A0A7J8Z3L9</accession>
<sequence>MLGYELGMTKSRLFGYGSSVDREARLIVEANERFMKLTEI</sequence>
<dbReference type="AlphaFoldDB" id="A0A7J8Z3L9"/>
<gene>
    <name evidence="1" type="ORF">Golax_018316</name>
</gene>
<reference evidence="1 2" key="1">
    <citation type="journal article" date="2019" name="Genome Biol. Evol.">
        <title>Insights into the evolution of the New World diploid cottons (Gossypium, subgenus Houzingenia) based on genome sequencing.</title>
        <authorList>
            <person name="Grover C.E."/>
            <person name="Arick M.A. 2nd"/>
            <person name="Thrash A."/>
            <person name="Conover J.L."/>
            <person name="Sanders W.S."/>
            <person name="Peterson D.G."/>
            <person name="Frelichowski J.E."/>
            <person name="Scheffler J.A."/>
            <person name="Scheffler B.E."/>
            <person name="Wendel J.F."/>
        </authorList>
    </citation>
    <scope>NUCLEOTIDE SEQUENCE [LARGE SCALE GENOMIC DNA]</scope>
    <source>
        <strain evidence="1">4</strain>
        <tissue evidence="1">Leaf</tissue>
    </source>
</reference>
<name>A0A7J8Z3L9_9ROSI</name>
<evidence type="ECO:0000313" key="1">
    <source>
        <dbReference type="EMBL" id="MBA0706190.1"/>
    </source>
</evidence>